<dbReference type="Pfam" id="PF02174">
    <property type="entry name" value="IRS"/>
    <property type="match status" value="1"/>
</dbReference>
<feature type="compositionally biased region" description="Low complexity" evidence="1">
    <location>
        <begin position="178"/>
        <end position="202"/>
    </location>
</feature>
<evidence type="ECO:0000256" key="1">
    <source>
        <dbReference type="SAM" id="MobiDB-lite"/>
    </source>
</evidence>
<evidence type="ECO:0000313" key="4">
    <source>
        <dbReference type="EMBL" id="CAF1063987.1"/>
    </source>
</evidence>
<dbReference type="SUPFAM" id="SSF50729">
    <property type="entry name" value="PH domain-like"/>
    <property type="match status" value="1"/>
</dbReference>
<dbReference type="InterPro" id="IPR011993">
    <property type="entry name" value="PH-like_dom_sf"/>
</dbReference>
<dbReference type="Proteomes" id="UP000663832">
    <property type="component" value="Unassembled WGS sequence"/>
</dbReference>
<feature type="region of interest" description="Disordered" evidence="1">
    <location>
        <begin position="859"/>
        <end position="917"/>
    </location>
</feature>
<feature type="compositionally biased region" description="Basic and acidic residues" evidence="1">
    <location>
        <begin position="886"/>
        <end position="899"/>
    </location>
</feature>
<feature type="region of interest" description="Disordered" evidence="1">
    <location>
        <begin position="782"/>
        <end position="824"/>
    </location>
</feature>
<dbReference type="EMBL" id="CAJNOM010000108">
    <property type="protein sequence ID" value="CAF1063987.1"/>
    <property type="molecule type" value="Genomic_DNA"/>
</dbReference>
<feature type="compositionally biased region" description="Polar residues" evidence="1">
    <location>
        <begin position="499"/>
        <end position="513"/>
    </location>
</feature>
<name>A0A814LGL3_9BILA</name>
<feature type="compositionally biased region" description="Polar residues" evidence="1">
    <location>
        <begin position="804"/>
        <end position="824"/>
    </location>
</feature>
<dbReference type="Proteomes" id="UP000663877">
    <property type="component" value="Unassembled WGS sequence"/>
</dbReference>
<evidence type="ECO:0000313" key="3">
    <source>
        <dbReference type="EMBL" id="CAF1028277.1"/>
    </source>
</evidence>
<reference evidence="4" key="1">
    <citation type="submission" date="2021-02" db="EMBL/GenBank/DDBJ databases">
        <authorList>
            <person name="Nowell W R."/>
        </authorList>
    </citation>
    <scope>NUCLEOTIDE SEQUENCE</scope>
</reference>
<keyword evidence="5" id="KW-1185">Reference proteome</keyword>
<dbReference type="OrthoDB" id="10043830at2759"/>
<organism evidence="4 5">
    <name type="scientific">Adineta steineri</name>
    <dbReference type="NCBI Taxonomy" id="433720"/>
    <lineage>
        <taxon>Eukaryota</taxon>
        <taxon>Metazoa</taxon>
        <taxon>Spiralia</taxon>
        <taxon>Gnathifera</taxon>
        <taxon>Rotifera</taxon>
        <taxon>Eurotatoria</taxon>
        <taxon>Bdelloidea</taxon>
        <taxon>Adinetida</taxon>
        <taxon>Adinetidae</taxon>
        <taxon>Adineta</taxon>
    </lineage>
</organism>
<dbReference type="InterPro" id="IPR002404">
    <property type="entry name" value="IRS_PTB"/>
</dbReference>
<dbReference type="EMBL" id="CAJNOI010000084">
    <property type="protein sequence ID" value="CAF1028277.1"/>
    <property type="molecule type" value="Genomic_DNA"/>
</dbReference>
<accession>A0A814LGL3</accession>
<dbReference type="Gene3D" id="2.30.29.30">
    <property type="entry name" value="Pleckstrin-homology domain (PH domain)/Phosphotyrosine-binding domain (PTB)"/>
    <property type="match status" value="1"/>
</dbReference>
<evidence type="ECO:0000259" key="2">
    <source>
        <dbReference type="Pfam" id="PF02174"/>
    </source>
</evidence>
<sequence>MKMFVTTSSTVNNNHPPSYIVATASTTTTTTTTNSGIETTTTAATTTTTTNSNTPQTLSDIKLICTQRKKKTKRHIYLTFVESCPISSSIDQPCIEIIRKSNSSSQPSSYSLNECISFEYFDTVKNDFQAYIYAYFESYTVSIFFSDEDFDKKSLIIKHLEYMYHSKAEKSSEINNNSSQDPSQSQPGPPSQSQSQQQPILPCPSTTEQILHTFDVNLIPYGPIIHRDHMLIGPARLYFTTTDLYIASMNCNRTDLKITITNQCPSKEKAILCVPYFTIKNYGNRSNIFLIELGKSNYGNGEIHMKCHSSSLASTIHLLVSPVIEERPLILSSAFQNQLLTNKRIEKSKNIHPPVQLTHDTMNQPLIDSPIPLLKKKSIDTTQIDSQITSSSSTTGTTSNDIKSRFIVGFFRTLTKNVSHLRRSATFHHNNHNHTNNNEQVLTSNTNTLLPKNKSVAFNIDENNFHNDQHQIILPESQKKNELTSNIPAIIPKEIGETTLTSPSTTKQDTTMGTYIDMGPTIHRTDSNLEEKIEDEIIGKETTATAEIGVNTTISLSPCVRSAIIVGNSVHLIADEKTLFPIGQRSFTSPASVMQPFKTQLNGPSMSNTYATTSDLITSSPNSSSSIPQVNSVSNSQQSLFLSYGIVTFNKNDIIPNDQTERPTSPILEGSALDRRLNSDLSLMSMPQQQGSTVYPFDSVLSSSNAHIYPTLSVSTNNNGDTTSGSIRTPHGSIIFFEDHIHDQATTYLLGLPAVRNDETIQTNLSRLSSFNLTSSISRPQLSHIDEQETSSNDPYALVEPLPQKNSTPSTSINTLNTPLPTSENSLDYVDLLIPSHVNNENPDTNEQQQQQQQIMNLDDNNDDEINDCDEKERESSEQSSTKLYTDIDFHQTQRRDRIVQSANRAKIEDQTPPFVL</sequence>
<proteinExistence type="predicted"/>
<feature type="region of interest" description="Disordered" evidence="1">
    <location>
        <begin position="499"/>
        <end position="522"/>
    </location>
</feature>
<dbReference type="AlphaFoldDB" id="A0A814LGL3"/>
<protein>
    <recommendedName>
        <fullName evidence="2">IRS-type PTB domain-containing protein</fullName>
    </recommendedName>
</protein>
<feature type="region of interest" description="Disordered" evidence="1">
    <location>
        <begin position="171"/>
        <end position="202"/>
    </location>
</feature>
<comment type="caution">
    <text evidence="4">The sequence shown here is derived from an EMBL/GenBank/DDBJ whole genome shotgun (WGS) entry which is preliminary data.</text>
</comment>
<gene>
    <name evidence="3" type="ORF">BJG266_LOCUS17385</name>
    <name evidence="4" type="ORF">QVE165_LOCUS18310</name>
</gene>
<feature type="domain" description="IRS-type PTB" evidence="2">
    <location>
        <begin position="265"/>
        <end position="324"/>
    </location>
</feature>
<evidence type="ECO:0000313" key="5">
    <source>
        <dbReference type="Proteomes" id="UP000663832"/>
    </source>
</evidence>